<proteinExistence type="predicted"/>
<dbReference type="Proteomes" id="UP000073492">
    <property type="component" value="Unassembled WGS sequence"/>
</dbReference>
<feature type="region of interest" description="Disordered" evidence="2">
    <location>
        <begin position="774"/>
        <end position="856"/>
    </location>
</feature>
<gene>
    <name evidence="3" type="ORF">AC579_4626</name>
</gene>
<feature type="region of interest" description="Disordered" evidence="2">
    <location>
        <begin position="211"/>
        <end position="251"/>
    </location>
</feature>
<feature type="compositionally biased region" description="Polar residues" evidence="2">
    <location>
        <begin position="481"/>
        <end position="490"/>
    </location>
</feature>
<feature type="region of interest" description="Disordered" evidence="2">
    <location>
        <begin position="366"/>
        <end position="596"/>
    </location>
</feature>
<evidence type="ECO:0000256" key="1">
    <source>
        <dbReference type="SAM" id="Coils"/>
    </source>
</evidence>
<accession>A0A139HJW6</accession>
<keyword evidence="1" id="KW-0175">Coiled coil</keyword>
<keyword evidence="4" id="KW-1185">Reference proteome</keyword>
<feature type="compositionally biased region" description="Basic and acidic residues" evidence="2">
    <location>
        <begin position="518"/>
        <end position="527"/>
    </location>
</feature>
<protein>
    <submittedName>
        <fullName evidence="3">Uncharacterized protein</fullName>
    </submittedName>
</protein>
<feature type="compositionally biased region" description="Polar residues" evidence="2">
    <location>
        <begin position="719"/>
        <end position="730"/>
    </location>
</feature>
<dbReference type="EMBL" id="LFZO01000618">
    <property type="protein sequence ID" value="KXT02775.1"/>
    <property type="molecule type" value="Genomic_DNA"/>
</dbReference>
<evidence type="ECO:0000313" key="4">
    <source>
        <dbReference type="Proteomes" id="UP000073492"/>
    </source>
</evidence>
<feature type="compositionally biased region" description="Polar residues" evidence="2">
    <location>
        <begin position="799"/>
        <end position="810"/>
    </location>
</feature>
<feature type="region of interest" description="Disordered" evidence="2">
    <location>
        <begin position="158"/>
        <end position="182"/>
    </location>
</feature>
<sequence length="879" mass="96763">MVLSRRQSYKDLMVQANEAENTEKAAAENKRRFLQAAEEAKAQEEEDERLCAELRGRIADLRKEKEAKKVSIANSLATCSIAIESHDLEAQAETEPLQARIRELQKECTLIEVNRRSKVEEAKSICDADIKKYRGDISSLDTDITKAQVELQEYETLQVESADEEPAHGPPRTHDPGANIDDNSHKIAVTEIGTKSSTQETVSFAKQKIDAAVEESDDDVDDDPVRPWRRRLGSQGNCEKGNSAKHQKQIARQNWLATTKDRAVEATPTMLQGEEIEQHSFSDDLQMVVFLNDYWHEMKCYVCLSNRTVDDSGKFFSGLRGLIGHVTQCHGLTNRADVISRCIVRTFTAGEIRALRSGIQPHPPIELSFGDTARRNERVVPKCTPSQVSDEEHLDAGHNTSNGDSETCHAEASTASRESCQQTVETPETEPNLVGAQSRNKAASGADSPRDFVSDPRLGTGGEPFSELHKPSRYKYGDLQIASQSASNSDMPHAKSSSTSSTSSPPPALPEILQSQAEDSRGGKPDHVAPGALSDRSEQSAVKLKVPETQLSSHGNTSQSQQGGSSQASSITPTAYPEATRSLSCSRPLGPENGATTSNVKYAHIEAPPTTLSRPNLHILHRLHPNTVHINGGWCLIRCKICQANASSTSRGRRIFLWGIAGLQKHVREAHELDAGYGDMEEWCESSEIPNSALYRRCAEEYLDIVNEPFPGHHVKAPPSSTLRATAQRQESPEDSIRDPRLRGRESTTGLRLGTKVPAVPSTLSASARVHYSPFAIPKDGDQDSRGVSRPTSHPPRGTSHTPVGTQRHTTPFVPRGRARSSSPRGERTSTMSDARKISRSPPYKKQKHRGEDVEGGSFFKRFCWPAVRDSEKRDSPRC</sequence>
<reference evidence="3 4" key="1">
    <citation type="submission" date="2015-07" db="EMBL/GenBank/DDBJ databases">
        <title>Comparative genomics of the Sigatoka disease complex on banana suggests a link between parallel evolutionary changes in Pseudocercospora fijiensis and Pseudocercospora eumusae and increased virulence on the banana host.</title>
        <authorList>
            <person name="Chang T.-C."/>
            <person name="Salvucci A."/>
            <person name="Crous P.W."/>
            <person name="Stergiopoulos I."/>
        </authorList>
    </citation>
    <scope>NUCLEOTIDE SEQUENCE [LARGE SCALE GENOMIC DNA]</scope>
    <source>
        <strain evidence="3 4">CBS 116634</strain>
    </source>
</reference>
<organism evidence="3 4">
    <name type="scientific">Pseudocercospora musae</name>
    <dbReference type="NCBI Taxonomy" id="113226"/>
    <lineage>
        <taxon>Eukaryota</taxon>
        <taxon>Fungi</taxon>
        <taxon>Dikarya</taxon>
        <taxon>Ascomycota</taxon>
        <taxon>Pezizomycotina</taxon>
        <taxon>Dothideomycetes</taxon>
        <taxon>Dothideomycetidae</taxon>
        <taxon>Mycosphaerellales</taxon>
        <taxon>Mycosphaerellaceae</taxon>
        <taxon>Pseudocercospora</taxon>
    </lineage>
</organism>
<feature type="coiled-coil region" evidence="1">
    <location>
        <begin position="9"/>
        <end position="71"/>
    </location>
</feature>
<dbReference type="AlphaFoldDB" id="A0A139HJW6"/>
<dbReference type="OrthoDB" id="3648495at2759"/>
<feature type="region of interest" description="Disordered" evidence="2">
    <location>
        <begin position="709"/>
        <end position="758"/>
    </location>
</feature>
<feature type="compositionally biased region" description="Basic and acidic residues" evidence="2">
    <location>
        <begin position="731"/>
        <end position="746"/>
    </location>
</feature>
<feature type="compositionally biased region" description="Low complexity" evidence="2">
    <location>
        <begin position="552"/>
        <end position="570"/>
    </location>
</feature>
<name>A0A139HJW6_9PEZI</name>
<comment type="caution">
    <text evidence="3">The sequence shown here is derived from an EMBL/GenBank/DDBJ whole genome shotgun (WGS) entry which is preliminary data.</text>
</comment>
<evidence type="ECO:0000256" key="2">
    <source>
        <dbReference type="SAM" id="MobiDB-lite"/>
    </source>
</evidence>
<feature type="compositionally biased region" description="Polar residues" evidence="2">
    <location>
        <begin position="413"/>
        <end position="426"/>
    </location>
</feature>
<feature type="compositionally biased region" description="Acidic residues" evidence="2">
    <location>
        <begin position="212"/>
        <end position="222"/>
    </location>
</feature>
<evidence type="ECO:0000313" key="3">
    <source>
        <dbReference type="EMBL" id="KXT02775.1"/>
    </source>
</evidence>